<feature type="transmembrane region" description="Helical" evidence="5">
    <location>
        <begin position="112"/>
        <end position="133"/>
    </location>
</feature>
<feature type="transmembrane region" description="Helical" evidence="5">
    <location>
        <begin position="87"/>
        <end position="106"/>
    </location>
</feature>
<proteinExistence type="predicted"/>
<dbReference type="PANTHER" id="PTHR42718">
    <property type="entry name" value="MAJOR FACILITATOR SUPERFAMILY MULTIDRUG TRANSPORTER MFSC"/>
    <property type="match status" value="1"/>
</dbReference>
<feature type="transmembrane region" description="Helical" evidence="5">
    <location>
        <begin position="411"/>
        <end position="430"/>
    </location>
</feature>
<gene>
    <name evidence="7" type="ORF">GCM10007377_01180</name>
</gene>
<keyword evidence="3 5" id="KW-1133">Transmembrane helix</keyword>
<sequence>MMTTTKSEPMLDQGGKSIVALMTALMAAIFAFQLNASMLSPALTTMRIELNTTDAQIGLTQTVFFTSCAVFSLFLPRLGDLIGRRKVLLGILTLTAVGCAISALSVNVTMLMIGRVVQGVAGPIVPMTLIMLHHKVTEDARYARLMAILTSVNGGIGGVDAILGGWLAGTFGFRSVFWVMVGVAVLAIIMVFAWSEESTASETPKMDWAGVIFLAAAFLAAYLAINEIQKLADANWVLVIVEIVIAAVLFVVFWNVENRQQHPMVTTHYLKQRRTWGLLLTTLLTMTGVFAIMNGIVPALAQDSEFGTGMSASVVSFATLTPYALVGLAFGPVAGILASRFGYRMVLRGGLIASVVFVLFGIYLCKVPSIWALVVLSVALGISYAGTANIMLNGLGIVLSPEDNPGYLPGLNSGAFNLGAGLSYAVLYAAQKALTASSGATAGYIAAMVAGLILLALAFCSSLLIPKPAQHQ</sequence>
<evidence type="ECO:0000256" key="3">
    <source>
        <dbReference type="ARBA" id="ARBA00022989"/>
    </source>
</evidence>
<dbReference type="InterPro" id="IPR011701">
    <property type="entry name" value="MFS"/>
</dbReference>
<name>A0A8J3AK72_9BIFI</name>
<feature type="transmembrane region" description="Helical" evidence="5">
    <location>
        <begin position="237"/>
        <end position="256"/>
    </location>
</feature>
<feature type="transmembrane region" description="Helical" evidence="5">
    <location>
        <begin position="370"/>
        <end position="399"/>
    </location>
</feature>
<dbReference type="Gene3D" id="1.20.1720.10">
    <property type="entry name" value="Multidrug resistance protein D"/>
    <property type="match status" value="1"/>
</dbReference>
<dbReference type="GO" id="GO:0022857">
    <property type="term" value="F:transmembrane transporter activity"/>
    <property type="evidence" value="ECO:0007669"/>
    <property type="project" value="InterPro"/>
</dbReference>
<dbReference type="EMBL" id="BMDH01000001">
    <property type="protein sequence ID" value="GGI12482.1"/>
    <property type="molecule type" value="Genomic_DNA"/>
</dbReference>
<keyword evidence="4 5" id="KW-0472">Membrane</keyword>
<dbReference type="SUPFAM" id="SSF103473">
    <property type="entry name" value="MFS general substrate transporter"/>
    <property type="match status" value="1"/>
</dbReference>
<protein>
    <submittedName>
        <fullName evidence="7">MFS transporter</fullName>
    </submittedName>
</protein>
<organism evidence="7 8">
    <name type="scientific">Galliscardovia ingluviei</name>
    <dbReference type="NCBI Taxonomy" id="1769422"/>
    <lineage>
        <taxon>Bacteria</taxon>
        <taxon>Bacillati</taxon>
        <taxon>Actinomycetota</taxon>
        <taxon>Actinomycetes</taxon>
        <taxon>Bifidobacteriales</taxon>
        <taxon>Bifidobacteriaceae</taxon>
        <taxon>Galliscardovia</taxon>
    </lineage>
</organism>
<dbReference type="InterPro" id="IPR020846">
    <property type="entry name" value="MFS_dom"/>
</dbReference>
<evidence type="ECO:0000256" key="4">
    <source>
        <dbReference type="ARBA" id="ARBA00023136"/>
    </source>
</evidence>
<feature type="domain" description="Major facilitator superfamily (MFS) profile" evidence="6">
    <location>
        <begin position="21"/>
        <end position="469"/>
    </location>
</feature>
<evidence type="ECO:0000256" key="2">
    <source>
        <dbReference type="ARBA" id="ARBA00022692"/>
    </source>
</evidence>
<feature type="transmembrane region" description="Helical" evidence="5">
    <location>
        <begin position="317"/>
        <end position="338"/>
    </location>
</feature>
<dbReference type="InterPro" id="IPR036259">
    <property type="entry name" value="MFS_trans_sf"/>
</dbReference>
<reference evidence="7" key="2">
    <citation type="submission" date="2020-09" db="EMBL/GenBank/DDBJ databases">
        <authorList>
            <person name="Sun Q."/>
            <person name="Sedlacek I."/>
        </authorList>
    </citation>
    <scope>NUCLEOTIDE SEQUENCE</scope>
    <source>
        <strain evidence="7">CCM 8606</strain>
    </source>
</reference>
<dbReference type="AlphaFoldDB" id="A0A8J3AK72"/>
<dbReference type="Gene3D" id="1.20.1250.20">
    <property type="entry name" value="MFS general substrate transporter like domains"/>
    <property type="match status" value="1"/>
</dbReference>
<feature type="transmembrane region" description="Helical" evidence="5">
    <location>
        <begin position="345"/>
        <end position="364"/>
    </location>
</feature>
<dbReference type="GO" id="GO:0005886">
    <property type="term" value="C:plasma membrane"/>
    <property type="evidence" value="ECO:0007669"/>
    <property type="project" value="UniProtKB-SubCell"/>
</dbReference>
<feature type="transmembrane region" description="Helical" evidence="5">
    <location>
        <begin position="21"/>
        <end position="43"/>
    </location>
</feature>
<evidence type="ECO:0000313" key="7">
    <source>
        <dbReference type="EMBL" id="GGI12482.1"/>
    </source>
</evidence>
<feature type="transmembrane region" description="Helical" evidence="5">
    <location>
        <begin position="175"/>
        <end position="194"/>
    </location>
</feature>
<accession>A0A8J3AK72</accession>
<dbReference type="Proteomes" id="UP000619536">
    <property type="component" value="Unassembled WGS sequence"/>
</dbReference>
<evidence type="ECO:0000256" key="5">
    <source>
        <dbReference type="SAM" id="Phobius"/>
    </source>
</evidence>
<feature type="transmembrane region" description="Helical" evidence="5">
    <location>
        <begin position="276"/>
        <end position="297"/>
    </location>
</feature>
<dbReference type="PROSITE" id="PS50850">
    <property type="entry name" value="MFS"/>
    <property type="match status" value="1"/>
</dbReference>
<comment type="caution">
    <text evidence="7">The sequence shown here is derived from an EMBL/GenBank/DDBJ whole genome shotgun (WGS) entry which is preliminary data.</text>
</comment>
<dbReference type="PANTHER" id="PTHR42718:SF35">
    <property type="entry name" value="BLL0718 PROTEIN"/>
    <property type="match status" value="1"/>
</dbReference>
<dbReference type="Pfam" id="PF07690">
    <property type="entry name" value="MFS_1"/>
    <property type="match status" value="1"/>
</dbReference>
<feature type="transmembrane region" description="Helical" evidence="5">
    <location>
        <begin position="55"/>
        <end position="75"/>
    </location>
</feature>
<feature type="transmembrane region" description="Helical" evidence="5">
    <location>
        <begin position="145"/>
        <end position="169"/>
    </location>
</feature>
<comment type="subcellular location">
    <subcellularLocation>
        <location evidence="1">Cell membrane</location>
        <topology evidence="1">Multi-pass membrane protein</topology>
    </subcellularLocation>
</comment>
<evidence type="ECO:0000259" key="6">
    <source>
        <dbReference type="PROSITE" id="PS50850"/>
    </source>
</evidence>
<evidence type="ECO:0000313" key="8">
    <source>
        <dbReference type="Proteomes" id="UP000619536"/>
    </source>
</evidence>
<feature type="transmembrane region" description="Helical" evidence="5">
    <location>
        <begin position="206"/>
        <end position="225"/>
    </location>
</feature>
<keyword evidence="8" id="KW-1185">Reference proteome</keyword>
<feature type="transmembrane region" description="Helical" evidence="5">
    <location>
        <begin position="442"/>
        <end position="465"/>
    </location>
</feature>
<reference evidence="7" key="1">
    <citation type="journal article" date="2014" name="Int. J. Syst. Evol. Microbiol.">
        <title>Complete genome sequence of Corynebacterium casei LMG S-19264T (=DSM 44701T), isolated from a smear-ripened cheese.</title>
        <authorList>
            <consortium name="US DOE Joint Genome Institute (JGI-PGF)"/>
            <person name="Walter F."/>
            <person name="Albersmeier A."/>
            <person name="Kalinowski J."/>
            <person name="Ruckert C."/>
        </authorList>
    </citation>
    <scope>NUCLEOTIDE SEQUENCE</scope>
    <source>
        <strain evidence="7">CCM 8606</strain>
    </source>
</reference>
<keyword evidence="2 5" id="KW-0812">Transmembrane</keyword>
<evidence type="ECO:0000256" key="1">
    <source>
        <dbReference type="ARBA" id="ARBA00004651"/>
    </source>
</evidence>